<feature type="non-terminal residue" evidence="1">
    <location>
        <position position="26"/>
    </location>
</feature>
<evidence type="ECO:0000313" key="1">
    <source>
        <dbReference type="EMBL" id="MCI40040.1"/>
    </source>
</evidence>
<organism evidence="1 2">
    <name type="scientific">Trifolium medium</name>
    <dbReference type="NCBI Taxonomy" id="97028"/>
    <lineage>
        <taxon>Eukaryota</taxon>
        <taxon>Viridiplantae</taxon>
        <taxon>Streptophyta</taxon>
        <taxon>Embryophyta</taxon>
        <taxon>Tracheophyta</taxon>
        <taxon>Spermatophyta</taxon>
        <taxon>Magnoliopsida</taxon>
        <taxon>eudicotyledons</taxon>
        <taxon>Gunneridae</taxon>
        <taxon>Pentapetalae</taxon>
        <taxon>rosids</taxon>
        <taxon>fabids</taxon>
        <taxon>Fabales</taxon>
        <taxon>Fabaceae</taxon>
        <taxon>Papilionoideae</taxon>
        <taxon>50 kb inversion clade</taxon>
        <taxon>NPAAA clade</taxon>
        <taxon>Hologalegina</taxon>
        <taxon>IRL clade</taxon>
        <taxon>Trifolieae</taxon>
        <taxon>Trifolium</taxon>
    </lineage>
</organism>
<proteinExistence type="predicted"/>
<dbReference type="Proteomes" id="UP000265520">
    <property type="component" value="Unassembled WGS sequence"/>
</dbReference>
<name>A0A392RW66_9FABA</name>
<evidence type="ECO:0000313" key="2">
    <source>
        <dbReference type="Proteomes" id="UP000265520"/>
    </source>
</evidence>
<keyword evidence="2" id="KW-1185">Reference proteome</keyword>
<dbReference type="EMBL" id="LXQA010275037">
    <property type="protein sequence ID" value="MCI40040.1"/>
    <property type="molecule type" value="Genomic_DNA"/>
</dbReference>
<comment type="caution">
    <text evidence="1">The sequence shown here is derived from an EMBL/GenBank/DDBJ whole genome shotgun (WGS) entry which is preliminary data.</text>
</comment>
<dbReference type="AlphaFoldDB" id="A0A392RW66"/>
<sequence length="26" mass="3024">MSIIVYVMGYLMDYDLVVVDDLIDDL</sequence>
<protein>
    <submittedName>
        <fullName evidence="1">Uncharacterized protein</fullName>
    </submittedName>
</protein>
<accession>A0A392RW66</accession>
<reference evidence="1 2" key="1">
    <citation type="journal article" date="2018" name="Front. Plant Sci.">
        <title>Red Clover (Trifolium pratense) and Zigzag Clover (T. medium) - A Picture of Genomic Similarities and Differences.</title>
        <authorList>
            <person name="Dluhosova J."/>
            <person name="Istvanek J."/>
            <person name="Nedelnik J."/>
            <person name="Repkova J."/>
        </authorList>
    </citation>
    <scope>NUCLEOTIDE SEQUENCE [LARGE SCALE GENOMIC DNA]</scope>
    <source>
        <strain evidence="2">cv. 10/8</strain>
        <tissue evidence="1">Leaf</tissue>
    </source>
</reference>